<protein>
    <submittedName>
        <fullName evidence="1">Uncharacterized protein</fullName>
    </submittedName>
</protein>
<accession>A0A0A8YGN9</accession>
<reference evidence="1" key="1">
    <citation type="submission" date="2014-09" db="EMBL/GenBank/DDBJ databases">
        <authorList>
            <person name="Magalhaes I.L.F."/>
            <person name="Oliveira U."/>
            <person name="Santos F.R."/>
            <person name="Vidigal T.H.D.A."/>
            <person name="Brescovit A.D."/>
            <person name="Santos A.J."/>
        </authorList>
    </citation>
    <scope>NUCLEOTIDE SEQUENCE</scope>
    <source>
        <tissue evidence="1">Shoot tissue taken approximately 20 cm above the soil surface</tissue>
    </source>
</reference>
<reference evidence="1" key="2">
    <citation type="journal article" date="2015" name="Data Brief">
        <title>Shoot transcriptome of the giant reed, Arundo donax.</title>
        <authorList>
            <person name="Barrero R.A."/>
            <person name="Guerrero F.D."/>
            <person name="Moolhuijzen P."/>
            <person name="Goolsby J.A."/>
            <person name="Tidwell J."/>
            <person name="Bellgard S.E."/>
            <person name="Bellgard M.I."/>
        </authorList>
    </citation>
    <scope>NUCLEOTIDE SEQUENCE</scope>
    <source>
        <tissue evidence="1">Shoot tissue taken approximately 20 cm above the soil surface</tissue>
    </source>
</reference>
<sequence>MCSHSITTVSDHINKNVWTYIKRCRESQISQKQLCIIDDL</sequence>
<evidence type="ECO:0000313" key="1">
    <source>
        <dbReference type="EMBL" id="JAD25504.1"/>
    </source>
</evidence>
<organism evidence="1">
    <name type="scientific">Arundo donax</name>
    <name type="common">Giant reed</name>
    <name type="synonym">Donax arundinaceus</name>
    <dbReference type="NCBI Taxonomy" id="35708"/>
    <lineage>
        <taxon>Eukaryota</taxon>
        <taxon>Viridiplantae</taxon>
        <taxon>Streptophyta</taxon>
        <taxon>Embryophyta</taxon>
        <taxon>Tracheophyta</taxon>
        <taxon>Spermatophyta</taxon>
        <taxon>Magnoliopsida</taxon>
        <taxon>Liliopsida</taxon>
        <taxon>Poales</taxon>
        <taxon>Poaceae</taxon>
        <taxon>PACMAD clade</taxon>
        <taxon>Arundinoideae</taxon>
        <taxon>Arundineae</taxon>
        <taxon>Arundo</taxon>
    </lineage>
</organism>
<proteinExistence type="predicted"/>
<dbReference type="EMBL" id="GBRH01272391">
    <property type="protein sequence ID" value="JAD25504.1"/>
    <property type="molecule type" value="Transcribed_RNA"/>
</dbReference>
<dbReference type="AlphaFoldDB" id="A0A0A8YGN9"/>
<name>A0A0A8YGN9_ARUDO</name>